<evidence type="ECO:0000256" key="1">
    <source>
        <dbReference type="SAM" id="Phobius"/>
    </source>
</evidence>
<evidence type="ECO:0000313" key="2">
    <source>
        <dbReference type="EMBL" id="KEH41098.1"/>
    </source>
</evidence>
<keyword evidence="1" id="KW-1133">Transmembrane helix</keyword>
<proteinExistence type="predicted"/>
<dbReference type="Proteomes" id="UP000002051">
    <property type="component" value="Unassembled WGS sequence"/>
</dbReference>
<organism evidence="2 4">
    <name type="scientific">Medicago truncatula</name>
    <name type="common">Barrel medic</name>
    <name type="synonym">Medicago tribuloides</name>
    <dbReference type="NCBI Taxonomy" id="3880"/>
    <lineage>
        <taxon>Eukaryota</taxon>
        <taxon>Viridiplantae</taxon>
        <taxon>Streptophyta</taxon>
        <taxon>Embryophyta</taxon>
        <taxon>Tracheophyta</taxon>
        <taxon>Spermatophyta</taxon>
        <taxon>Magnoliopsida</taxon>
        <taxon>eudicotyledons</taxon>
        <taxon>Gunneridae</taxon>
        <taxon>Pentapetalae</taxon>
        <taxon>rosids</taxon>
        <taxon>fabids</taxon>
        <taxon>Fabales</taxon>
        <taxon>Fabaceae</taxon>
        <taxon>Papilionoideae</taxon>
        <taxon>50 kb inversion clade</taxon>
        <taxon>NPAAA clade</taxon>
        <taxon>Hologalegina</taxon>
        <taxon>IRL clade</taxon>
        <taxon>Trifolieae</taxon>
        <taxon>Medicago</taxon>
    </lineage>
</organism>
<evidence type="ECO:0000313" key="4">
    <source>
        <dbReference type="Proteomes" id="UP000002051"/>
    </source>
</evidence>
<dbReference type="EnsemblPlants" id="KEH41098">
    <property type="protein sequence ID" value="KEH41098"/>
    <property type="gene ID" value="MTR_1g041725"/>
</dbReference>
<name>A0A072VI26_MEDTR</name>
<sequence>MFWSCVVKWIGVVIVLPMKVSTLLEIFSFLVRKEKGEKGALLDCCMTLWLIWKAQNENFFYR</sequence>
<reference evidence="3" key="3">
    <citation type="submission" date="2015-04" db="UniProtKB">
        <authorList>
            <consortium name="EnsemblPlants"/>
        </authorList>
    </citation>
    <scope>IDENTIFICATION</scope>
    <source>
        <strain evidence="3">cv. Jemalong A17</strain>
    </source>
</reference>
<dbReference type="AlphaFoldDB" id="A0A072VI26"/>
<dbReference type="PaxDb" id="3880-AES66696"/>
<reference evidence="2 4" key="1">
    <citation type="journal article" date="2011" name="Nature">
        <title>The Medicago genome provides insight into the evolution of rhizobial symbioses.</title>
        <authorList>
            <person name="Young N.D."/>
            <person name="Debelle F."/>
            <person name="Oldroyd G.E."/>
            <person name="Geurts R."/>
            <person name="Cannon S.B."/>
            <person name="Udvardi M.K."/>
            <person name="Benedito V.A."/>
            <person name="Mayer K.F."/>
            <person name="Gouzy J."/>
            <person name="Schoof H."/>
            <person name="Van de Peer Y."/>
            <person name="Proost S."/>
            <person name="Cook D.R."/>
            <person name="Meyers B.C."/>
            <person name="Spannagl M."/>
            <person name="Cheung F."/>
            <person name="De Mita S."/>
            <person name="Krishnakumar V."/>
            <person name="Gundlach H."/>
            <person name="Zhou S."/>
            <person name="Mudge J."/>
            <person name="Bharti A.K."/>
            <person name="Murray J.D."/>
            <person name="Naoumkina M.A."/>
            <person name="Rosen B."/>
            <person name="Silverstein K.A."/>
            <person name="Tang H."/>
            <person name="Rombauts S."/>
            <person name="Zhao P.X."/>
            <person name="Zhou P."/>
            <person name="Barbe V."/>
            <person name="Bardou P."/>
            <person name="Bechner M."/>
            <person name="Bellec A."/>
            <person name="Berger A."/>
            <person name="Berges H."/>
            <person name="Bidwell S."/>
            <person name="Bisseling T."/>
            <person name="Choisne N."/>
            <person name="Couloux A."/>
            <person name="Denny R."/>
            <person name="Deshpande S."/>
            <person name="Dai X."/>
            <person name="Doyle J.J."/>
            <person name="Dudez A.M."/>
            <person name="Farmer A.D."/>
            <person name="Fouteau S."/>
            <person name="Franken C."/>
            <person name="Gibelin C."/>
            <person name="Gish J."/>
            <person name="Goldstein S."/>
            <person name="Gonzalez A.J."/>
            <person name="Green P.J."/>
            <person name="Hallab A."/>
            <person name="Hartog M."/>
            <person name="Hua A."/>
            <person name="Humphray S.J."/>
            <person name="Jeong D.H."/>
            <person name="Jing Y."/>
            <person name="Jocker A."/>
            <person name="Kenton S.M."/>
            <person name="Kim D.J."/>
            <person name="Klee K."/>
            <person name="Lai H."/>
            <person name="Lang C."/>
            <person name="Lin S."/>
            <person name="Macmil S.L."/>
            <person name="Magdelenat G."/>
            <person name="Matthews L."/>
            <person name="McCorrison J."/>
            <person name="Monaghan E.L."/>
            <person name="Mun J.H."/>
            <person name="Najar F.Z."/>
            <person name="Nicholson C."/>
            <person name="Noirot C."/>
            <person name="O'Bleness M."/>
            <person name="Paule C.R."/>
            <person name="Poulain J."/>
            <person name="Prion F."/>
            <person name="Qin B."/>
            <person name="Qu C."/>
            <person name="Retzel E.F."/>
            <person name="Riddle C."/>
            <person name="Sallet E."/>
            <person name="Samain S."/>
            <person name="Samson N."/>
            <person name="Sanders I."/>
            <person name="Saurat O."/>
            <person name="Scarpelli C."/>
            <person name="Schiex T."/>
            <person name="Segurens B."/>
            <person name="Severin A.J."/>
            <person name="Sherrier D.J."/>
            <person name="Shi R."/>
            <person name="Sims S."/>
            <person name="Singer S.R."/>
            <person name="Sinharoy S."/>
            <person name="Sterck L."/>
            <person name="Viollet A."/>
            <person name="Wang B.B."/>
            <person name="Wang K."/>
            <person name="Wang M."/>
            <person name="Wang X."/>
            <person name="Warfsmann J."/>
            <person name="Weissenbach J."/>
            <person name="White D.D."/>
            <person name="White J.D."/>
            <person name="Wiley G.B."/>
            <person name="Wincker P."/>
            <person name="Xing Y."/>
            <person name="Yang L."/>
            <person name="Yao Z."/>
            <person name="Ying F."/>
            <person name="Zhai J."/>
            <person name="Zhou L."/>
            <person name="Zuber A."/>
            <person name="Denarie J."/>
            <person name="Dixon R.A."/>
            <person name="May G.D."/>
            <person name="Schwartz D.C."/>
            <person name="Rogers J."/>
            <person name="Quetier F."/>
            <person name="Town C.D."/>
            <person name="Roe B.A."/>
        </authorList>
    </citation>
    <scope>NUCLEOTIDE SEQUENCE [LARGE SCALE GENOMIC DNA]</scope>
    <source>
        <strain evidence="2">A17</strain>
        <strain evidence="3 4">cv. Jemalong A17</strain>
    </source>
</reference>
<keyword evidence="1 2" id="KW-0812">Transmembrane</keyword>
<keyword evidence="1" id="KW-0472">Membrane</keyword>
<reference evidence="2 4" key="2">
    <citation type="journal article" date="2014" name="BMC Genomics">
        <title>An improved genome release (version Mt4.0) for the model legume Medicago truncatula.</title>
        <authorList>
            <person name="Tang H."/>
            <person name="Krishnakumar V."/>
            <person name="Bidwell S."/>
            <person name="Rosen B."/>
            <person name="Chan A."/>
            <person name="Zhou S."/>
            <person name="Gentzbittel L."/>
            <person name="Childs K.L."/>
            <person name="Yandell M."/>
            <person name="Gundlach H."/>
            <person name="Mayer K.F."/>
            <person name="Schwartz D.C."/>
            <person name="Town C.D."/>
        </authorList>
    </citation>
    <scope>GENOME REANNOTATION</scope>
    <source>
        <strain evidence="2">A17</strain>
        <strain evidence="3 4">cv. Jemalong A17</strain>
    </source>
</reference>
<gene>
    <name evidence="2" type="ordered locus">MTR_1g041725</name>
</gene>
<keyword evidence="4" id="KW-1185">Reference proteome</keyword>
<feature type="transmembrane region" description="Helical" evidence="1">
    <location>
        <begin position="6"/>
        <end position="31"/>
    </location>
</feature>
<evidence type="ECO:0000313" key="3">
    <source>
        <dbReference type="EnsemblPlants" id="KEH41098"/>
    </source>
</evidence>
<dbReference type="EMBL" id="CM001217">
    <property type="protein sequence ID" value="KEH41098.1"/>
    <property type="molecule type" value="Genomic_DNA"/>
</dbReference>
<protein>
    <submittedName>
        <fullName evidence="2">Transmembrane protein, putative</fullName>
    </submittedName>
</protein>
<dbReference type="HOGENOM" id="CLU_2907419_0_0_1"/>
<accession>A0A072VI26</accession>